<reference evidence="2 3" key="1">
    <citation type="submission" date="2024-02" db="EMBL/GenBank/DDBJ databases">
        <title>Chromosome-scale genome assembly of the rough periwinkle Littorina saxatilis.</title>
        <authorList>
            <person name="De Jode A."/>
            <person name="Faria R."/>
            <person name="Formenti G."/>
            <person name="Sims Y."/>
            <person name="Smith T.P."/>
            <person name="Tracey A."/>
            <person name="Wood J.M.D."/>
            <person name="Zagrodzka Z.B."/>
            <person name="Johannesson K."/>
            <person name="Butlin R.K."/>
            <person name="Leder E.H."/>
        </authorList>
    </citation>
    <scope>NUCLEOTIDE SEQUENCE [LARGE SCALE GENOMIC DNA]</scope>
    <source>
        <strain evidence="2">Snail1</strain>
        <tissue evidence="2">Muscle</tissue>
    </source>
</reference>
<organism evidence="2 3">
    <name type="scientific">Littorina saxatilis</name>
    <dbReference type="NCBI Taxonomy" id="31220"/>
    <lineage>
        <taxon>Eukaryota</taxon>
        <taxon>Metazoa</taxon>
        <taxon>Spiralia</taxon>
        <taxon>Lophotrochozoa</taxon>
        <taxon>Mollusca</taxon>
        <taxon>Gastropoda</taxon>
        <taxon>Caenogastropoda</taxon>
        <taxon>Littorinimorpha</taxon>
        <taxon>Littorinoidea</taxon>
        <taxon>Littorinidae</taxon>
        <taxon>Littorina</taxon>
    </lineage>
</organism>
<sequence length="145" mass="15752">MRLALLLLSVLAACHLGASLTDNEIAQRALDWVKKNVNCDTNNACNVDVNYTGRKKRDADDDVTTAAGDDEAATESGEMKTDFLNDACSGLGLASSSTFNLKLISEMFRGFDKLGKADDILEGTEPRKFVKALELLESCLQKESE</sequence>
<dbReference type="AlphaFoldDB" id="A0AAN9GD48"/>
<dbReference type="Proteomes" id="UP001374579">
    <property type="component" value="Unassembled WGS sequence"/>
</dbReference>
<name>A0AAN9GD48_9CAEN</name>
<keyword evidence="3" id="KW-1185">Reference proteome</keyword>
<dbReference type="EMBL" id="JBAMIC010000010">
    <property type="protein sequence ID" value="KAK7102485.1"/>
    <property type="molecule type" value="Genomic_DNA"/>
</dbReference>
<feature type="signal peptide" evidence="1">
    <location>
        <begin position="1"/>
        <end position="19"/>
    </location>
</feature>
<feature type="chain" id="PRO_5043016770" evidence="1">
    <location>
        <begin position="20"/>
        <end position="145"/>
    </location>
</feature>
<evidence type="ECO:0000313" key="2">
    <source>
        <dbReference type="EMBL" id="KAK7102485.1"/>
    </source>
</evidence>
<evidence type="ECO:0000256" key="1">
    <source>
        <dbReference type="SAM" id="SignalP"/>
    </source>
</evidence>
<protein>
    <submittedName>
        <fullName evidence="2">Uncharacterized protein</fullName>
    </submittedName>
</protein>
<proteinExistence type="predicted"/>
<keyword evidence="1" id="KW-0732">Signal</keyword>
<evidence type="ECO:0000313" key="3">
    <source>
        <dbReference type="Proteomes" id="UP001374579"/>
    </source>
</evidence>
<accession>A0AAN9GD48</accession>
<comment type="caution">
    <text evidence="2">The sequence shown here is derived from an EMBL/GenBank/DDBJ whole genome shotgun (WGS) entry which is preliminary data.</text>
</comment>
<gene>
    <name evidence="2" type="ORF">V1264_020696</name>
</gene>